<dbReference type="Gene3D" id="1.20.1250.20">
    <property type="entry name" value="MFS general substrate transporter like domains"/>
    <property type="match status" value="1"/>
</dbReference>
<dbReference type="InterPro" id="IPR036259">
    <property type="entry name" value="MFS_trans_sf"/>
</dbReference>
<dbReference type="AlphaFoldDB" id="A0A1B6H8W9"/>
<dbReference type="InterPro" id="IPR020846">
    <property type="entry name" value="MFS_dom"/>
</dbReference>
<feature type="transmembrane region" description="Helical" evidence="9">
    <location>
        <begin position="103"/>
        <end position="122"/>
    </location>
</feature>
<feature type="transmembrane region" description="Helical" evidence="9">
    <location>
        <begin position="164"/>
        <end position="183"/>
    </location>
</feature>
<keyword evidence="7 9" id="KW-0472">Membrane</keyword>
<keyword evidence="2 8" id="KW-0813">Transport</keyword>
<evidence type="ECO:0000256" key="2">
    <source>
        <dbReference type="ARBA" id="ARBA00022448"/>
    </source>
</evidence>
<dbReference type="InterPro" id="IPR005829">
    <property type="entry name" value="Sugar_transporter_CS"/>
</dbReference>
<evidence type="ECO:0000256" key="5">
    <source>
        <dbReference type="ARBA" id="ARBA00022692"/>
    </source>
</evidence>
<dbReference type="InterPro" id="IPR003663">
    <property type="entry name" value="Sugar/inositol_transpt"/>
</dbReference>
<evidence type="ECO:0000259" key="10">
    <source>
        <dbReference type="PROSITE" id="PS50850"/>
    </source>
</evidence>
<dbReference type="PROSITE" id="PS50850">
    <property type="entry name" value="MFS"/>
    <property type="match status" value="1"/>
</dbReference>
<evidence type="ECO:0000256" key="1">
    <source>
        <dbReference type="ARBA" id="ARBA00004651"/>
    </source>
</evidence>
<dbReference type="PANTHER" id="PTHR48021:SF46">
    <property type="entry name" value="MAJOR FACILITATOR SUPERFAMILY (MFS) PROFILE DOMAIN-CONTAINING PROTEIN"/>
    <property type="match status" value="1"/>
</dbReference>
<feature type="transmembrane region" description="Helical" evidence="9">
    <location>
        <begin position="246"/>
        <end position="266"/>
    </location>
</feature>
<dbReference type="GO" id="GO:0005886">
    <property type="term" value="C:plasma membrane"/>
    <property type="evidence" value="ECO:0007669"/>
    <property type="project" value="UniProtKB-SubCell"/>
</dbReference>
<evidence type="ECO:0000256" key="3">
    <source>
        <dbReference type="ARBA" id="ARBA00022475"/>
    </source>
</evidence>
<evidence type="ECO:0000256" key="7">
    <source>
        <dbReference type="ARBA" id="ARBA00023136"/>
    </source>
</evidence>
<dbReference type="PROSITE" id="PS00216">
    <property type="entry name" value="SUGAR_TRANSPORT_1"/>
    <property type="match status" value="2"/>
</dbReference>
<evidence type="ECO:0000313" key="11">
    <source>
        <dbReference type="EMBL" id="JAS71158.1"/>
    </source>
</evidence>
<organism evidence="11">
    <name type="scientific">Homalodisca liturata</name>
    <dbReference type="NCBI Taxonomy" id="320908"/>
    <lineage>
        <taxon>Eukaryota</taxon>
        <taxon>Metazoa</taxon>
        <taxon>Ecdysozoa</taxon>
        <taxon>Arthropoda</taxon>
        <taxon>Hexapoda</taxon>
        <taxon>Insecta</taxon>
        <taxon>Pterygota</taxon>
        <taxon>Neoptera</taxon>
        <taxon>Paraneoptera</taxon>
        <taxon>Hemiptera</taxon>
        <taxon>Auchenorrhyncha</taxon>
        <taxon>Membracoidea</taxon>
        <taxon>Cicadellidae</taxon>
        <taxon>Cicadellinae</taxon>
        <taxon>Proconiini</taxon>
        <taxon>Homalodisca</taxon>
    </lineage>
</organism>
<dbReference type="Pfam" id="PF00083">
    <property type="entry name" value="Sugar_tr"/>
    <property type="match status" value="1"/>
</dbReference>
<gene>
    <name evidence="11" type="ORF">g.12221</name>
</gene>
<dbReference type="FunFam" id="1.20.1250.20:FF:000218">
    <property type="entry name" value="facilitated trehalose transporter Tret1"/>
    <property type="match status" value="1"/>
</dbReference>
<protein>
    <recommendedName>
        <fullName evidence="10">Major facilitator superfamily (MFS) profile domain-containing protein</fullName>
    </recommendedName>
</protein>
<keyword evidence="5 9" id="KW-0812">Transmembrane</keyword>
<dbReference type="InterPro" id="IPR050549">
    <property type="entry name" value="MFS_Trehalose_Transporter"/>
</dbReference>
<dbReference type="GO" id="GO:0022857">
    <property type="term" value="F:transmembrane transporter activity"/>
    <property type="evidence" value="ECO:0007669"/>
    <property type="project" value="InterPro"/>
</dbReference>
<comment type="similarity">
    <text evidence="8">Belongs to the major facilitator superfamily. Sugar transporter (TC 2.A.1.1) family.</text>
</comment>
<feature type="transmembrane region" description="Helical" evidence="9">
    <location>
        <begin position="79"/>
        <end position="97"/>
    </location>
</feature>
<evidence type="ECO:0000256" key="9">
    <source>
        <dbReference type="SAM" id="Phobius"/>
    </source>
</evidence>
<feature type="transmembrane region" description="Helical" evidence="9">
    <location>
        <begin position="134"/>
        <end position="152"/>
    </location>
</feature>
<feature type="transmembrane region" description="Helical" evidence="9">
    <location>
        <begin position="286"/>
        <end position="305"/>
    </location>
</feature>
<keyword evidence="4" id="KW-0762">Sugar transport</keyword>
<feature type="transmembrane region" description="Helical" evidence="9">
    <location>
        <begin position="414"/>
        <end position="433"/>
    </location>
</feature>
<comment type="subcellular location">
    <subcellularLocation>
        <location evidence="1">Cell membrane</location>
        <topology evidence="1">Multi-pass membrane protein</topology>
    </subcellularLocation>
</comment>
<keyword evidence="6 9" id="KW-1133">Transmembrane helix</keyword>
<sequence>MNKGVFRQYLAAFIASLSVLMAGTSYGWINPLLVRLLSPASDLPMTPDQSSWVVALIELGDLFSPLPAALLVDAWGRKPLLLSTAPMYIISWILVLTTRSVPVLYFVRILQGFGMGIVYTVLPMYLAEISQPKIRGAISTFFEGMWCLGILLEYCLGPFLSYQGLSWASLAVPVAFLATFLLMPESPYFLVMVDRPAEASRSLTWLRGEESTMDEMEEIEVTVKKEMKIETRSWKELFSTPADRRAFLIVQVATITKFMSGIGAVLSYSSETFSESTRSFLSPDQFTMLMGLLIIVSTLVASLTVDHMGRRPLLLISSLGCAVFEMLAALYYYLDGSGVDTSPYSWVAFASVASYCVIFSLGVGPLVPVLQAELFPSNTRGLASGITTITDTVTSLICMKLYEVIASGPGLYLNYLIYALFSLAGLIVMYLIVPETKGRSFAQIQSDLAATYNESRDLSDKVRSKDSNYTQF</sequence>
<dbReference type="PRINTS" id="PR00171">
    <property type="entry name" value="SUGRTRNSPORT"/>
</dbReference>
<name>A0A1B6H8W9_9HEMI</name>
<feature type="transmembrane region" description="Helical" evidence="9">
    <location>
        <begin position="312"/>
        <end position="334"/>
    </location>
</feature>
<accession>A0A1B6H8W9</accession>
<evidence type="ECO:0000256" key="4">
    <source>
        <dbReference type="ARBA" id="ARBA00022597"/>
    </source>
</evidence>
<evidence type="ECO:0000256" key="6">
    <source>
        <dbReference type="ARBA" id="ARBA00022989"/>
    </source>
</evidence>
<dbReference type="SUPFAM" id="SSF103473">
    <property type="entry name" value="MFS general substrate transporter"/>
    <property type="match status" value="1"/>
</dbReference>
<feature type="transmembrane region" description="Helical" evidence="9">
    <location>
        <begin position="346"/>
        <end position="370"/>
    </location>
</feature>
<evidence type="ECO:0000256" key="8">
    <source>
        <dbReference type="RuleBase" id="RU003346"/>
    </source>
</evidence>
<dbReference type="InterPro" id="IPR005828">
    <property type="entry name" value="MFS_sugar_transport-like"/>
</dbReference>
<dbReference type="PROSITE" id="PS00217">
    <property type="entry name" value="SUGAR_TRANSPORT_2"/>
    <property type="match status" value="1"/>
</dbReference>
<dbReference type="EMBL" id="GECU01036548">
    <property type="protein sequence ID" value="JAS71158.1"/>
    <property type="molecule type" value="Transcribed_RNA"/>
</dbReference>
<dbReference type="NCBIfam" id="TIGR00879">
    <property type="entry name" value="SP"/>
    <property type="match status" value="1"/>
</dbReference>
<feature type="transmembrane region" description="Helical" evidence="9">
    <location>
        <begin position="51"/>
        <end position="72"/>
    </location>
</feature>
<feature type="domain" description="Major facilitator superfamily (MFS) profile" evidence="10">
    <location>
        <begin position="11"/>
        <end position="437"/>
    </location>
</feature>
<proteinExistence type="inferred from homology"/>
<dbReference type="PANTHER" id="PTHR48021">
    <property type="match status" value="1"/>
</dbReference>
<reference evidence="11" key="1">
    <citation type="submission" date="2015-11" db="EMBL/GenBank/DDBJ databases">
        <title>De novo transcriptome assembly of four potential Pierce s Disease insect vectors from Arizona vineyards.</title>
        <authorList>
            <person name="Tassone E.E."/>
        </authorList>
    </citation>
    <scope>NUCLEOTIDE SEQUENCE</scope>
</reference>
<keyword evidence="3" id="KW-1003">Cell membrane</keyword>